<organism evidence="2 3">
    <name type="scientific">Rhizobium subbaraonis</name>
    <dbReference type="NCBI Taxonomy" id="908946"/>
    <lineage>
        <taxon>Bacteria</taxon>
        <taxon>Pseudomonadati</taxon>
        <taxon>Pseudomonadota</taxon>
        <taxon>Alphaproteobacteria</taxon>
        <taxon>Hyphomicrobiales</taxon>
        <taxon>Rhizobiaceae</taxon>
        <taxon>Rhizobium/Agrobacterium group</taxon>
        <taxon>Rhizobium</taxon>
    </lineage>
</organism>
<proteinExistence type="predicted"/>
<dbReference type="EMBL" id="OBQD01000005">
    <property type="protein sequence ID" value="SOC38626.1"/>
    <property type="molecule type" value="Genomic_DNA"/>
</dbReference>
<dbReference type="Gene3D" id="3.40.30.10">
    <property type="entry name" value="Glutaredoxin"/>
    <property type="match status" value="1"/>
</dbReference>
<keyword evidence="2" id="KW-0413">Isomerase</keyword>
<dbReference type="CDD" id="cd03024">
    <property type="entry name" value="DsbA_FrnE"/>
    <property type="match status" value="1"/>
</dbReference>
<dbReference type="GO" id="GO:0016491">
    <property type="term" value="F:oxidoreductase activity"/>
    <property type="evidence" value="ECO:0007669"/>
    <property type="project" value="InterPro"/>
</dbReference>
<dbReference type="InterPro" id="IPR001853">
    <property type="entry name" value="DSBA-like_thioredoxin_dom"/>
</dbReference>
<dbReference type="InterPro" id="IPR036249">
    <property type="entry name" value="Thioredoxin-like_sf"/>
</dbReference>
<protein>
    <submittedName>
        <fullName evidence="2">Predicted DsbA family dithiol-disulfide isomerase</fullName>
    </submittedName>
</protein>
<dbReference type="SUPFAM" id="SSF52833">
    <property type="entry name" value="Thioredoxin-like"/>
    <property type="match status" value="1"/>
</dbReference>
<dbReference type="Proteomes" id="UP000219167">
    <property type="component" value="Unassembled WGS sequence"/>
</dbReference>
<sequence length="277" mass="29889">MGCTGTEIALQPQRAQLVHGLTAIELIGQANYLRFMSDQEGDQDMENVTIDIVSDVVCPWCYLGKKRLEKAIDAVAGDVNVNVTFRPYQLNPDMPPAGLDHKKHLAEKLGGREAVDRAHGMLTNLGHEDGIEFNFDAIALSPNTLDAHRLLRWAMIESPEVQSRVSQALFKAYFEDGRNVGDRSVLLDIAEAAGMDRAVVCALFSANADIDSVKQEIGMARDMGVTGVPCFIIDNKYAVVGAQTVDVLAGALREVAALKKAEAATEATGACTASFPQ</sequence>
<evidence type="ECO:0000313" key="2">
    <source>
        <dbReference type="EMBL" id="SOC38626.1"/>
    </source>
</evidence>
<accession>A0A285UDG0</accession>
<dbReference type="Pfam" id="PF01323">
    <property type="entry name" value="DSBA"/>
    <property type="match status" value="1"/>
</dbReference>
<feature type="domain" description="DSBA-like thioredoxin" evidence="1">
    <location>
        <begin position="49"/>
        <end position="252"/>
    </location>
</feature>
<name>A0A285UDG0_9HYPH</name>
<dbReference type="AlphaFoldDB" id="A0A285UDG0"/>
<gene>
    <name evidence="2" type="ORF">SAMN05892877_105188</name>
</gene>
<evidence type="ECO:0000259" key="1">
    <source>
        <dbReference type="Pfam" id="PF01323"/>
    </source>
</evidence>
<reference evidence="2 3" key="1">
    <citation type="submission" date="2017-08" db="EMBL/GenBank/DDBJ databases">
        <authorList>
            <person name="de Groot N.N."/>
        </authorList>
    </citation>
    <scope>NUCLEOTIDE SEQUENCE [LARGE SCALE GENOMIC DNA]</scope>
    <source>
        <strain evidence="2 3">JC85</strain>
    </source>
</reference>
<keyword evidence="3" id="KW-1185">Reference proteome</keyword>
<dbReference type="PANTHER" id="PTHR13887">
    <property type="entry name" value="GLUTATHIONE S-TRANSFERASE KAPPA"/>
    <property type="match status" value="1"/>
</dbReference>
<dbReference type="GO" id="GO:0016853">
    <property type="term" value="F:isomerase activity"/>
    <property type="evidence" value="ECO:0007669"/>
    <property type="project" value="UniProtKB-KW"/>
</dbReference>
<dbReference type="PANTHER" id="PTHR13887:SF41">
    <property type="entry name" value="THIOREDOXIN SUPERFAMILY PROTEIN"/>
    <property type="match status" value="1"/>
</dbReference>
<evidence type="ECO:0000313" key="3">
    <source>
        <dbReference type="Proteomes" id="UP000219167"/>
    </source>
</evidence>